<name>A0A1B7YVH2_COLHI</name>
<proteinExistence type="predicted"/>
<gene>
    <name evidence="1" type="ORF">CH63R_01231</name>
</gene>
<sequence>MDMTIAVHLMAKQSPFPDALISALETGAESFLAICGPPEILRDPPRPRPGYPGRQLFRGVVFTVQSTAGAVIDRKLARMAMTVPLMGFVLTWVRGKRCLSGLE</sequence>
<dbReference type="Proteomes" id="UP000092177">
    <property type="component" value="Chromosome 1"/>
</dbReference>
<evidence type="ECO:0000313" key="1">
    <source>
        <dbReference type="EMBL" id="OBR16051.1"/>
    </source>
</evidence>
<dbReference type="GeneID" id="28860313"/>
<reference evidence="2" key="1">
    <citation type="journal article" date="2017" name="BMC Genomics">
        <title>Gapless genome assembly of Colletotrichum higginsianum reveals chromosome structure and association of transposable elements with secondary metabolite gene clusters.</title>
        <authorList>
            <person name="Dallery J.-F."/>
            <person name="Lapalu N."/>
            <person name="Zampounis A."/>
            <person name="Pigne S."/>
            <person name="Luyten I."/>
            <person name="Amselem J."/>
            <person name="Wittenberg A.H.J."/>
            <person name="Zhou S."/>
            <person name="de Queiroz M.V."/>
            <person name="Robin G.P."/>
            <person name="Auger A."/>
            <person name="Hainaut M."/>
            <person name="Henrissat B."/>
            <person name="Kim K.-T."/>
            <person name="Lee Y.-H."/>
            <person name="Lespinet O."/>
            <person name="Schwartz D.C."/>
            <person name="Thon M.R."/>
            <person name="O'Connell R.J."/>
        </authorList>
    </citation>
    <scope>NUCLEOTIDE SEQUENCE [LARGE SCALE GENOMIC DNA]</scope>
    <source>
        <strain evidence="2">IMI 349063</strain>
    </source>
</reference>
<evidence type="ECO:0000313" key="2">
    <source>
        <dbReference type="Proteomes" id="UP000092177"/>
    </source>
</evidence>
<dbReference type="KEGG" id="chig:CH63R_01231"/>
<keyword evidence="2" id="KW-1185">Reference proteome</keyword>
<protein>
    <submittedName>
        <fullName evidence="1">Uncharacterized protein</fullName>
    </submittedName>
</protein>
<dbReference type="RefSeq" id="XP_018164568.1">
    <property type="nucleotide sequence ID" value="XM_018296206.1"/>
</dbReference>
<dbReference type="VEuPathDB" id="FungiDB:CH63R_01231"/>
<dbReference type="AlphaFoldDB" id="A0A1B7YVH2"/>
<organism evidence="1 2">
    <name type="scientific">Colletotrichum higginsianum (strain IMI 349063)</name>
    <name type="common">Crucifer anthracnose fungus</name>
    <dbReference type="NCBI Taxonomy" id="759273"/>
    <lineage>
        <taxon>Eukaryota</taxon>
        <taxon>Fungi</taxon>
        <taxon>Dikarya</taxon>
        <taxon>Ascomycota</taxon>
        <taxon>Pezizomycotina</taxon>
        <taxon>Sordariomycetes</taxon>
        <taxon>Hypocreomycetidae</taxon>
        <taxon>Glomerellales</taxon>
        <taxon>Glomerellaceae</taxon>
        <taxon>Colletotrichum</taxon>
        <taxon>Colletotrichum destructivum species complex</taxon>
    </lineage>
</organism>
<dbReference type="EMBL" id="LTAN01000001">
    <property type="protein sequence ID" value="OBR16051.1"/>
    <property type="molecule type" value="Genomic_DNA"/>
</dbReference>
<accession>A0A1B7YVH2</accession>
<comment type="caution">
    <text evidence="1">The sequence shown here is derived from an EMBL/GenBank/DDBJ whole genome shotgun (WGS) entry which is preliminary data.</text>
</comment>